<evidence type="ECO:0000256" key="4">
    <source>
        <dbReference type="ARBA" id="ARBA00016218"/>
    </source>
</evidence>
<comment type="similarity">
    <text evidence="2">Belongs to the HPPK family.</text>
</comment>
<dbReference type="GO" id="GO:0003848">
    <property type="term" value="F:2-amino-4-hydroxy-6-hydroxymethyldihydropteridine diphosphokinase activity"/>
    <property type="evidence" value="ECO:0007669"/>
    <property type="project" value="UniProtKB-EC"/>
</dbReference>
<dbReference type="NCBIfam" id="TIGR01498">
    <property type="entry name" value="folK"/>
    <property type="match status" value="1"/>
</dbReference>
<dbReference type="PANTHER" id="PTHR43071:SF1">
    <property type="entry name" value="2-AMINO-4-HYDROXY-6-HYDROXYMETHYLDIHYDROPTERIDINE PYROPHOSPHOKINASE"/>
    <property type="match status" value="1"/>
</dbReference>
<dbReference type="InterPro" id="IPR000550">
    <property type="entry name" value="Hppk"/>
</dbReference>
<comment type="function">
    <text evidence="10">Catalyzes the transfer of pyrophosphate from adenosine triphosphate (ATP) to 6-hydroxymethyl-7,8-dihydropterin, an enzymatic step in folate biosynthesis pathway.</text>
</comment>
<evidence type="ECO:0000256" key="8">
    <source>
        <dbReference type="ARBA" id="ARBA00022840"/>
    </source>
</evidence>
<protein>
    <recommendedName>
        <fullName evidence="4">2-amino-4-hydroxy-6-hydroxymethyldihydropteridine pyrophosphokinase</fullName>
        <ecNumber evidence="3">2.7.6.3</ecNumber>
    </recommendedName>
    <alternativeName>
        <fullName evidence="11">6-hydroxymethyl-7,8-dihydropterin pyrophosphokinase</fullName>
    </alternativeName>
    <alternativeName>
        <fullName evidence="12">7,8-dihydro-6-hydroxymethylpterin-pyrophosphokinase</fullName>
    </alternativeName>
</protein>
<dbReference type="Pfam" id="PF01288">
    <property type="entry name" value="HPPK"/>
    <property type="match status" value="1"/>
</dbReference>
<evidence type="ECO:0000256" key="3">
    <source>
        <dbReference type="ARBA" id="ARBA00013253"/>
    </source>
</evidence>
<dbReference type="Proteomes" id="UP001430954">
    <property type="component" value="Unassembled WGS sequence"/>
</dbReference>
<sequence length="169" mass="17716">MRNAPDVVACVVGLGGNVGDVATTLRAAFDALDALPSTRLVRASGLYRTPAWGVTAQADFINAAALLDTALPAHALLDELLAIERTFGRDREADDAQRWGPRTLDLDLLLYGRARIEEPGLTVPHPLLHARAFALVPLLEVSPDAVIPGIGPAADALAAIASDDIRALG</sequence>
<evidence type="ECO:0000256" key="1">
    <source>
        <dbReference type="ARBA" id="ARBA00005051"/>
    </source>
</evidence>
<keyword evidence="8" id="KW-0067">ATP-binding</keyword>
<keyword evidence="9" id="KW-0289">Folate biosynthesis</keyword>
<evidence type="ECO:0000256" key="12">
    <source>
        <dbReference type="ARBA" id="ARBA00033413"/>
    </source>
</evidence>
<evidence type="ECO:0000259" key="13">
    <source>
        <dbReference type="PROSITE" id="PS00794"/>
    </source>
</evidence>
<keyword evidence="6" id="KW-0547">Nucleotide-binding</keyword>
<dbReference type="PROSITE" id="PS00794">
    <property type="entry name" value="HPPK"/>
    <property type="match status" value="1"/>
</dbReference>
<name>A0ABS7T7H3_9GAMM</name>
<dbReference type="PANTHER" id="PTHR43071">
    <property type="entry name" value="2-AMINO-4-HYDROXY-6-HYDROXYMETHYLDIHYDROPTERIDINE PYROPHOSPHOKINASE"/>
    <property type="match status" value="1"/>
</dbReference>
<keyword evidence="5 14" id="KW-0808">Transferase</keyword>
<comment type="caution">
    <text evidence="14">The sequence shown here is derived from an EMBL/GenBank/DDBJ whole genome shotgun (WGS) entry which is preliminary data.</text>
</comment>
<dbReference type="RefSeq" id="WP_223676278.1">
    <property type="nucleotide sequence ID" value="NZ_JAINZW010000004.1"/>
</dbReference>
<organism evidence="14 15">
    <name type="scientific">Novilysobacter selenitireducens</name>
    <dbReference type="NCBI Taxonomy" id="2872639"/>
    <lineage>
        <taxon>Bacteria</taxon>
        <taxon>Pseudomonadati</taxon>
        <taxon>Pseudomonadota</taxon>
        <taxon>Gammaproteobacteria</taxon>
        <taxon>Lysobacterales</taxon>
        <taxon>Lysobacteraceae</taxon>
        <taxon>Novilysobacter</taxon>
    </lineage>
</organism>
<dbReference type="EMBL" id="JAINZW010000004">
    <property type="protein sequence ID" value="MBZ4039824.1"/>
    <property type="molecule type" value="Genomic_DNA"/>
</dbReference>
<dbReference type="SUPFAM" id="SSF55083">
    <property type="entry name" value="6-hydroxymethyl-7,8-dihydropterin pyrophosphokinase, HPPK"/>
    <property type="match status" value="1"/>
</dbReference>
<evidence type="ECO:0000256" key="7">
    <source>
        <dbReference type="ARBA" id="ARBA00022777"/>
    </source>
</evidence>
<dbReference type="EC" id="2.7.6.3" evidence="3"/>
<gene>
    <name evidence="14" type="primary">folK</name>
    <name evidence="14" type="ORF">K6753_09795</name>
</gene>
<evidence type="ECO:0000256" key="9">
    <source>
        <dbReference type="ARBA" id="ARBA00022909"/>
    </source>
</evidence>
<comment type="pathway">
    <text evidence="1">Cofactor biosynthesis; tetrahydrofolate biosynthesis; 2-amino-4-hydroxy-6-hydroxymethyl-7,8-dihydropteridine diphosphate from 7,8-dihydroneopterin triphosphate: step 4/4.</text>
</comment>
<keyword evidence="15" id="KW-1185">Reference proteome</keyword>
<evidence type="ECO:0000256" key="5">
    <source>
        <dbReference type="ARBA" id="ARBA00022679"/>
    </source>
</evidence>
<evidence type="ECO:0000313" key="14">
    <source>
        <dbReference type="EMBL" id="MBZ4039824.1"/>
    </source>
</evidence>
<feature type="domain" description="7,8-dihydro-6-hydroxymethylpterin-pyrophosphokinase" evidence="13">
    <location>
        <begin position="98"/>
        <end position="109"/>
    </location>
</feature>
<dbReference type="CDD" id="cd00483">
    <property type="entry name" value="HPPK"/>
    <property type="match status" value="1"/>
</dbReference>
<proteinExistence type="inferred from homology"/>
<accession>A0ABS7T7H3</accession>
<evidence type="ECO:0000256" key="10">
    <source>
        <dbReference type="ARBA" id="ARBA00029409"/>
    </source>
</evidence>
<evidence type="ECO:0000256" key="11">
    <source>
        <dbReference type="ARBA" id="ARBA00029766"/>
    </source>
</evidence>
<keyword evidence="7" id="KW-0418">Kinase</keyword>
<evidence type="ECO:0000256" key="2">
    <source>
        <dbReference type="ARBA" id="ARBA00005810"/>
    </source>
</evidence>
<reference evidence="14 15" key="1">
    <citation type="submission" date="2021-09" db="EMBL/GenBank/DDBJ databases">
        <title>Lysobacter sp. 13A isolated from the river sediment.</title>
        <authorList>
            <person name="Liu H."/>
            <person name="Li S."/>
            <person name="Mao S."/>
        </authorList>
    </citation>
    <scope>NUCLEOTIDE SEQUENCE [LARGE SCALE GENOMIC DNA]</scope>
    <source>
        <strain evidence="14 15">13A</strain>
    </source>
</reference>
<dbReference type="InterPro" id="IPR035907">
    <property type="entry name" value="Hppk_sf"/>
</dbReference>
<dbReference type="Gene3D" id="3.30.70.560">
    <property type="entry name" value="7,8-Dihydro-6-hydroxymethylpterin-pyrophosphokinase HPPK"/>
    <property type="match status" value="1"/>
</dbReference>
<evidence type="ECO:0000256" key="6">
    <source>
        <dbReference type="ARBA" id="ARBA00022741"/>
    </source>
</evidence>
<evidence type="ECO:0000313" key="15">
    <source>
        <dbReference type="Proteomes" id="UP001430954"/>
    </source>
</evidence>